<dbReference type="OrthoDB" id="387102at2157"/>
<proteinExistence type="predicted"/>
<feature type="region of interest" description="Disordered" evidence="1">
    <location>
        <begin position="112"/>
        <end position="138"/>
    </location>
</feature>
<dbReference type="Proteomes" id="UP000011612">
    <property type="component" value="Unassembled WGS sequence"/>
</dbReference>
<name>M0HIW5_HALEO</name>
<feature type="region of interest" description="Disordered" evidence="1">
    <location>
        <begin position="174"/>
        <end position="222"/>
    </location>
</feature>
<keyword evidence="3" id="KW-1185">Reference proteome</keyword>
<evidence type="ECO:0000313" key="3">
    <source>
        <dbReference type="Proteomes" id="UP000011612"/>
    </source>
</evidence>
<dbReference type="AlphaFoldDB" id="M0HIW5"/>
<dbReference type="PATRIC" id="fig|1230453.4.peg.2541"/>
<reference evidence="2 3" key="1">
    <citation type="journal article" date="2014" name="PLoS Genet.">
        <title>Phylogenetically driven sequencing of extremely halophilic archaea reveals strategies for static and dynamic osmo-response.</title>
        <authorList>
            <person name="Becker E.A."/>
            <person name="Seitzer P.M."/>
            <person name="Tritt A."/>
            <person name="Larsen D."/>
            <person name="Krusor M."/>
            <person name="Yao A.I."/>
            <person name="Wu D."/>
            <person name="Madern D."/>
            <person name="Eisen J.A."/>
            <person name="Darling A.E."/>
            <person name="Facciotti M.T."/>
        </authorList>
    </citation>
    <scope>NUCLEOTIDE SEQUENCE [LARGE SCALE GENOMIC DNA]</scope>
    <source>
        <strain evidence="2 3">ATCC BAA-1513</strain>
    </source>
</reference>
<gene>
    <name evidence="2" type="ORF">C453_12856</name>
</gene>
<dbReference type="STRING" id="1230453.C453_12856"/>
<feature type="compositionally biased region" description="Acidic residues" evidence="1">
    <location>
        <begin position="192"/>
        <end position="215"/>
    </location>
</feature>
<sequence length="305" mass="32674">MAMSTPTPTLAGYREDIDDEGTDLRVEVTAGEQHIALEARAVDGVATVEMINPKGDMVLRRKTFDIVATAVDELRDRGFEVDLGALGALGVNPVDDLDLSWGGDYTGSLTLTGTSVDPEDSSTNETHSVSSVVDSWGDDLDGEDGEVWCGICGKGPYQSLGIHHGQMHKGEDKVALDHEPDPGELGVHVGDQDEDGGDAVDGDEQEDVDDEDDDVPLPPWLDEHPTDVIEDSSINRSLEDVLREVERQDSILGIQQRLAAGTTKKTKELLTRLGLTAPGDNELIGEAQRATRVPILRAIASDGDA</sequence>
<organism evidence="2 3">
    <name type="scientific">Haloferax elongans ATCC BAA-1513</name>
    <dbReference type="NCBI Taxonomy" id="1230453"/>
    <lineage>
        <taxon>Archaea</taxon>
        <taxon>Methanobacteriati</taxon>
        <taxon>Methanobacteriota</taxon>
        <taxon>Stenosarchaea group</taxon>
        <taxon>Halobacteria</taxon>
        <taxon>Halobacteriales</taxon>
        <taxon>Haloferacaceae</taxon>
        <taxon>Haloferax</taxon>
    </lineage>
</organism>
<accession>M0HIW5</accession>
<evidence type="ECO:0000313" key="2">
    <source>
        <dbReference type="EMBL" id="ELZ84436.1"/>
    </source>
</evidence>
<evidence type="ECO:0000256" key="1">
    <source>
        <dbReference type="SAM" id="MobiDB-lite"/>
    </source>
</evidence>
<dbReference type="EMBL" id="AOLK01000020">
    <property type="protein sequence ID" value="ELZ84436.1"/>
    <property type="molecule type" value="Genomic_DNA"/>
</dbReference>
<protein>
    <submittedName>
        <fullName evidence="2">Uncharacterized protein</fullName>
    </submittedName>
</protein>
<comment type="caution">
    <text evidence="2">The sequence shown here is derived from an EMBL/GenBank/DDBJ whole genome shotgun (WGS) entry which is preliminary data.</text>
</comment>
<dbReference type="RefSeq" id="WP_008324996.1">
    <property type="nucleotide sequence ID" value="NZ_AOLK01000020.1"/>
</dbReference>